<evidence type="ECO:0000313" key="1">
    <source>
        <dbReference type="EMBL" id="EJX05971.1"/>
    </source>
</evidence>
<reference evidence="1" key="1">
    <citation type="journal article" date="2012" name="PLoS ONE">
        <title>Gene sets for utilization of primary and secondary nutrition supplies in the distal gut of endangered iberian lynx.</title>
        <authorList>
            <person name="Alcaide M."/>
            <person name="Messina E."/>
            <person name="Richter M."/>
            <person name="Bargiela R."/>
            <person name="Peplies J."/>
            <person name="Huws S.A."/>
            <person name="Newbold C.J."/>
            <person name="Golyshin P.N."/>
            <person name="Simon M.A."/>
            <person name="Lopez G."/>
            <person name="Yakimov M.M."/>
            <person name="Ferrer M."/>
        </authorList>
    </citation>
    <scope>NUCLEOTIDE SEQUENCE</scope>
</reference>
<accession>J9D0A4</accession>
<protein>
    <submittedName>
        <fullName evidence="1">Uncharacterized protein</fullName>
    </submittedName>
</protein>
<dbReference type="AlphaFoldDB" id="J9D0A4"/>
<comment type="caution">
    <text evidence="1">The sequence shown here is derived from an EMBL/GenBank/DDBJ whole genome shotgun (WGS) entry which is preliminary data.</text>
</comment>
<organism evidence="1">
    <name type="scientific">gut metagenome</name>
    <dbReference type="NCBI Taxonomy" id="749906"/>
    <lineage>
        <taxon>unclassified sequences</taxon>
        <taxon>metagenomes</taxon>
        <taxon>organismal metagenomes</taxon>
    </lineage>
</organism>
<dbReference type="EMBL" id="AMCI01001310">
    <property type="protein sequence ID" value="EJX05971.1"/>
    <property type="molecule type" value="Genomic_DNA"/>
</dbReference>
<proteinExistence type="predicted"/>
<gene>
    <name evidence="1" type="ORF">EVA_05922</name>
</gene>
<sequence>MFNECFKDITHKQIKAYEISGKSVRMDSKLISSNIAWYSRYEIIHETLLKSTRDFDAKRIEDQLTREQFLEFLKEDAAKSVYRSEPKTMTQRLLSLGLVIDYILTHSKQGEFPLLSRVFQEQYDKDKDGVVHVREKKLISAKSVQNPHDPDAQYRSKNGKKIKGYSTNITETTDEKDKPSLITDIQIKGASAADNGFVADAIKATEEVTGNSVKVLYADGAYQSEDNRELAAAGQLEFVANGIQGKQSRFDLNQVDESTLEVIDKQTSEVITAIPAKPDKEGKKQWKIRLNGKDGKTTWRYFKEKHVERAVVRHKVESIPAEKRKKRNNVEATIFQYCYHTRNNKTRYRGLMKHKLQALARGLWINMRRLLIFDEKLRAQIA</sequence>
<name>J9D0A4_9ZZZZ</name>